<dbReference type="PANTHER" id="PTHR18896">
    <property type="entry name" value="PHOSPHOLIPASE D"/>
    <property type="match status" value="1"/>
</dbReference>
<keyword evidence="3" id="KW-0677">Repeat</keyword>
<dbReference type="PROSITE" id="PS50035">
    <property type="entry name" value="PLD"/>
    <property type="match status" value="1"/>
</dbReference>
<comment type="catalytic activity">
    <reaction evidence="1">
        <text>a 1,2-diacyl-sn-glycero-3-phosphocholine + H2O = a 1,2-diacyl-sn-glycero-3-phosphate + choline + H(+)</text>
        <dbReference type="Rhea" id="RHEA:14445"/>
        <dbReference type="ChEBI" id="CHEBI:15354"/>
        <dbReference type="ChEBI" id="CHEBI:15377"/>
        <dbReference type="ChEBI" id="CHEBI:15378"/>
        <dbReference type="ChEBI" id="CHEBI:57643"/>
        <dbReference type="ChEBI" id="CHEBI:58608"/>
        <dbReference type="EC" id="3.1.4.4"/>
    </reaction>
</comment>
<dbReference type="Gramene" id="Tc02v2_t002940.4">
    <property type="protein sequence ID" value="Tc02v2_p002940.4"/>
    <property type="gene ID" value="Tc02v2_g002940"/>
</dbReference>
<evidence type="ECO:0000256" key="4">
    <source>
        <dbReference type="ARBA" id="ARBA00022801"/>
    </source>
</evidence>
<evidence type="ECO:0000256" key="3">
    <source>
        <dbReference type="ARBA" id="ARBA00022737"/>
    </source>
</evidence>
<dbReference type="Proteomes" id="UP000694886">
    <property type="component" value="Chromosome 2"/>
</dbReference>
<gene>
    <name evidence="9" type="primary">LOC18607339</name>
</gene>
<dbReference type="RefSeq" id="XP_017971135.1">
    <property type="nucleotide sequence ID" value="XM_018115646.1"/>
</dbReference>
<evidence type="ECO:0000256" key="5">
    <source>
        <dbReference type="ARBA" id="ARBA00022963"/>
    </source>
</evidence>
<sequence>MDAVELNHPLGFSKIMECEGFGRQAKVTDNMKNRLKETIENDLSGNSSLLEALAQKFCRFMIYVHTKRVIVDDKYVIMGSANIN</sequence>
<keyword evidence="6" id="KW-0443">Lipid metabolism</keyword>
<dbReference type="AlphaFoldDB" id="A0AB32VY98"/>
<keyword evidence="5" id="KW-0442">Lipid degradation</keyword>
<dbReference type="Gene3D" id="3.30.870.10">
    <property type="entry name" value="Endonuclease Chain A"/>
    <property type="match status" value="1"/>
</dbReference>
<evidence type="ECO:0000256" key="6">
    <source>
        <dbReference type="ARBA" id="ARBA00023098"/>
    </source>
</evidence>
<dbReference type="GO" id="GO:0004630">
    <property type="term" value="F:phospholipase D activity"/>
    <property type="evidence" value="ECO:0007669"/>
    <property type="project" value="UniProtKB-EC"/>
</dbReference>
<dbReference type="InterPro" id="IPR001736">
    <property type="entry name" value="PLipase_D/transphosphatidylase"/>
</dbReference>
<dbReference type="EC" id="3.1.4.4" evidence="2"/>
<evidence type="ECO:0000313" key="8">
    <source>
        <dbReference type="Proteomes" id="UP000694886"/>
    </source>
</evidence>
<reference evidence="9" key="2">
    <citation type="submission" date="2025-08" db="UniProtKB">
        <authorList>
            <consortium name="RefSeq"/>
        </authorList>
    </citation>
    <scope>IDENTIFICATION</scope>
</reference>
<dbReference type="GeneID" id="18607339"/>
<dbReference type="Pfam" id="PF00614">
    <property type="entry name" value="PLDc"/>
    <property type="match status" value="1"/>
</dbReference>
<evidence type="ECO:0000256" key="1">
    <source>
        <dbReference type="ARBA" id="ARBA00000798"/>
    </source>
</evidence>
<dbReference type="GO" id="GO:0016042">
    <property type="term" value="P:lipid catabolic process"/>
    <property type="evidence" value="ECO:0007669"/>
    <property type="project" value="UniProtKB-KW"/>
</dbReference>
<dbReference type="InterPro" id="IPR015679">
    <property type="entry name" value="PLipase_D_fam"/>
</dbReference>
<evidence type="ECO:0000259" key="7">
    <source>
        <dbReference type="PROSITE" id="PS50035"/>
    </source>
</evidence>
<dbReference type="PANTHER" id="PTHR18896:SF153">
    <property type="entry name" value="PHOSPHOLIPASE D"/>
    <property type="match status" value="1"/>
</dbReference>
<feature type="domain" description="PLD phosphodiesterase" evidence="7">
    <location>
        <begin position="60"/>
        <end position="84"/>
    </location>
</feature>
<name>A0AB32VY98_THECC</name>
<evidence type="ECO:0000256" key="2">
    <source>
        <dbReference type="ARBA" id="ARBA00012027"/>
    </source>
</evidence>
<reference evidence="8" key="1">
    <citation type="journal article" date="1997" name="Nucleic Acids Res.">
        <title>tRNAscan-SE: a program for improved detection of transfer RNA genes in genomic sequence.</title>
        <authorList>
            <person name="Lowe T.M."/>
            <person name="Eddy S.R."/>
        </authorList>
    </citation>
    <scope>NUCLEOTIDE SEQUENCE [LARGE SCALE GENOMIC DNA]</scope>
    <source>
        <strain evidence="8">r\B97-61/B2</strain>
    </source>
</reference>
<keyword evidence="4" id="KW-0378">Hydrolase</keyword>
<dbReference type="SUPFAM" id="SSF56024">
    <property type="entry name" value="Phospholipase D/nuclease"/>
    <property type="match status" value="1"/>
</dbReference>
<accession>A0AB32VY98</accession>
<organism evidence="8 9">
    <name type="scientific">Theobroma cacao</name>
    <name type="common">Cacao</name>
    <name type="synonym">Cocoa</name>
    <dbReference type="NCBI Taxonomy" id="3641"/>
    <lineage>
        <taxon>Eukaryota</taxon>
        <taxon>Viridiplantae</taxon>
        <taxon>Streptophyta</taxon>
        <taxon>Embryophyta</taxon>
        <taxon>Tracheophyta</taxon>
        <taxon>Spermatophyta</taxon>
        <taxon>Magnoliopsida</taxon>
        <taxon>eudicotyledons</taxon>
        <taxon>Gunneridae</taxon>
        <taxon>Pentapetalae</taxon>
        <taxon>rosids</taxon>
        <taxon>malvids</taxon>
        <taxon>Malvales</taxon>
        <taxon>Malvaceae</taxon>
        <taxon>Byttnerioideae</taxon>
        <taxon>Theobroma</taxon>
    </lineage>
</organism>
<proteinExistence type="predicted"/>
<evidence type="ECO:0000313" key="9">
    <source>
        <dbReference type="RefSeq" id="XP_017971135.1"/>
    </source>
</evidence>
<protein>
    <recommendedName>
        <fullName evidence="2">phospholipase D</fullName>
        <ecNumber evidence="2">3.1.4.4</ecNumber>
    </recommendedName>
</protein>